<organism evidence="2 3">
    <name type="scientific">Rhizopus stolonifer</name>
    <name type="common">Rhizopus nigricans</name>
    <dbReference type="NCBI Taxonomy" id="4846"/>
    <lineage>
        <taxon>Eukaryota</taxon>
        <taxon>Fungi</taxon>
        <taxon>Fungi incertae sedis</taxon>
        <taxon>Mucoromycota</taxon>
        <taxon>Mucoromycotina</taxon>
        <taxon>Mucoromycetes</taxon>
        <taxon>Mucorales</taxon>
        <taxon>Mucorineae</taxon>
        <taxon>Rhizopodaceae</taxon>
        <taxon>Rhizopus</taxon>
    </lineage>
</organism>
<protein>
    <recommendedName>
        <fullName evidence="4">Palmitoyl-protein thioesterase 1</fullName>
    </recommendedName>
</protein>
<reference evidence="2 3" key="1">
    <citation type="journal article" date="2018" name="G3 (Bethesda)">
        <title>Phylogenetic and Phylogenomic Definition of Rhizopus Species.</title>
        <authorList>
            <person name="Gryganskyi A.P."/>
            <person name="Golan J."/>
            <person name="Dolatabadi S."/>
            <person name="Mondo S."/>
            <person name="Robb S."/>
            <person name="Idnurm A."/>
            <person name="Muszewska A."/>
            <person name="Steczkiewicz K."/>
            <person name="Masonjones S."/>
            <person name="Liao H.L."/>
            <person name="Gajdeczka M.T."/>
            <person name="Anike F."/>
            <person name="Vuek A."/>
            <person name="Anishchenko I.M."/>
            <person name="Voigt K."/>
            <person name="de Hoog G.S."/>
            <person name="Smith M.E."/>
            <person name="Heitman J."/>
            <person name="Vilgalys R."/>
            <person name="Stajich J.E."/>
        </authorList>
    </citation>
    <scope>NUCLEOTIDE SEQUENCE [LARGE SCALE GENOMIC DNA]</scope>
    <source>
        <strain evidence="2 3">LSU 92-RS-03</strain>
    </source>
</reference>
<evidence type="ECO:0000313" key="2">
    <source>
        <dbReference type="EMBL" id="RCH79164.1"/>
    </source>
</evidence>
<keyword evidence="3" id="KW-1185">Reference proteome</keyword>
<comment type="caution">
    <text evidence="2">The sequence shown here is derived from an EMBL/GenBank/DDBJ whole genome shotgun (WGS) entry which is preliminary data.</text>
</comment>
<accession>A0A367INA6</accession>
<keyword evidence="1" id="KW-0378">Hydrolase</keyword>
<dbReference type="Proteomes" id="UP000253551">
    <property type="component" value="Unassembled WGS sequence"/>
</dbReference>
<dbReference type="EMBL" id="PJQM01006751">
    <property type="protein sequence ID" value="RCH79164.1"/>
    <property type="molecule type" value="Genomic_DNA"/>
</dbReference>
<dbReference type="OrthoDB" id="10263094at2759"/>
<dbReference type="AlphaFoldDB" id="A0A367INA6"/>
<evidence type="ECO:0000256" key="1">
    <source>
        <dbReference type="ARBA" id="ARBA00022801"/>
    </source>
</evidence>
<dbReference type="PANTHER" id="PTHR11247">
    <property type="entry name" value="PALMITOYL-PROTEIN THIOESTERASE/DOLICHYLDIPHOSPHATASE 1"/>
    <property type="match status" value="1"/>
</dbReference>
<dbReference type="Pfam" id="PF02089">
    <property type="entry name" value="Palm_thioest"/>
    <property type="match status" value="1"/>
</dbReference>
<dbReference type="SUPFAM" id="SSF53474">
    <property type="entry name" value="alpha/beta-Hydrolases"/>
    <property type="match status" value="1"/>
</dbReference>
<dbReference type="InterPro" id="IPR029058">
    <property type="entry name" value="AB_hydrolase_fold"/>
</dbReference>
<gene>
    <name evidence="2" type="ORF">CU098_003710</name>
</gene>
<dbReference type="PANTHER" id="PTHR11247:SF8">
    <property type="entry name" value="PALMITOYL-PROTEIN THIOESTERASE 1"/>
    <property type="match status" value="1"/>
</dbReference>
<proteinExistence type="predicted"/>
<dbReference type="STRING" id="4846.A0A367INA6"/>
<evidence type="ECO:0008006" key="4">
    <source>
        <dbReference type="Google" id="ProtNLM"/>
    </source>
</evidence>
<feature type="non-terminal residue" evidence="2">
    <location>
        <position position="1"/>
    </location>
</feature>
<sequence length="212" mass="24805">AFAQKYNQPPVHRLITFGSPHGGVSDIPNCVNPKDFTCRLMKTMVRHGVYTDYIQNRVIQAQYYRDPFNVKGKMIKMGSEKPTDIVYLEKNKFLPYVNNEIQHKDNEKYKNNLSSLDKFVMIQFSEDVMIKPAATAWFSVENEDNQLVPLHDQILYKSDLLGLKRLNETGRLEFLVCPGRHMQISDEYFEKVVIGNYLIDDFQTTHRNQFVF</sequence>
<evidence type="ECO:0000313" key="3">
    <source>
        <dbReference type="Proteomes" id="UP000253551"/>
    </source>
</evidence>
<name>A0A367INA6_RHIST</name>
<dbReference type="GO" id="GO:0016790">
    <property type="term" value="F:thiolester hydrolase activity"/>
    <property type="evidence" value="ECO:0007669"/>
    <property type="project" value="TreeGrafter"/>
</dbReference>
<dbReference type="Gene3D" id="3.40.50.1820">
    <property type="entry name" value="alpha/beta hydrolase"/>
    <property type="match status" value="1"/>
</dbReference>